<evidence type="ECO:0000313" key="12">
    <source>
        <dbReference type="EMBL" id="KTC74745.1"/>
    </source>
</evidence>
<keyword evidence="7" id="KW-0175">Coiled coil</keyword>
<proteinExistence type="inferred from homology"/>
<dbReference type="STRING" id="447.Lboz_1144"/>
<feature type="coiled-coil region" evidence="7">
    <location>
        <begin position="154"/>
        <end position="181"/>
    </location>
</feature>
<dbReference type="EMBL" id="LNXU01000013">
    <property type="protein sequence ID" value="KTC74745.1"/>
    <property type="molecule type" value="Genomic_DNA"/>
</dbReference>
<feature type="domain" description="Flagellar basal body rod protein N-terminal" evidence="8">
    <location>
        <begin position="6"/>
        <end position="33"/>
    </location>
</feature>
<dbReference type="InterPro" id="IPR002371">
    <property type="entry name" value="FlgK"/>
</dbReference>
<keyword evidence="12" id="KW-0966">Cell projection</keyword>
<dbReference type="Pfam" id="PF06429">
    <property type="entry name" value="Flg_bbr_C"/>
    <property type="match status" value="1"/>
</dbReference>
<evidence type="ECO:0000259" key="8">
    <source>
        <dbReference type="Pfam" id="PF00460"/>
    </source>
</evidence>
<keyword evidence="6" id="KW-0975">Bacterial flagellum</keyword>
<dbReference type="Pfam" id="PF22638">
    <property type="entry name" value="FlgK_D1"/>
    <property type="match status" value="1"/>
</dbReference>
<protein>
    <recommendedName>
        <fullName evidence="4">Flagellar hook-associated protein 1</fullName>
    </recommendedName>
</protein>
<dbReference type="Pfam" id="PF21158">
    <property type="entry name" value="flgK_1st_1"/>
    <property type="match status" value="1"/>
</dbReference>
<keyword evidence="12" id="KW-0282">Flagellum</keyword>
<evidence type="ECO:0000259" key="10">
    <source>
        <dbReference type="Pfam" id="PF21158"/>
    </source>
</evidence>
<feature type="domain" description="Flagellar hook-associated protein 1 D2-like" evidence="10">
    <location>
        <begin position="335"/>
        <end position="423"/>
    </location>
</feature>
<dbReference type="GO" id="GO:0005198">
    <property type="term" value="F:structural molecule activity"/>
    <property type="evidence" value="ECO:0007669"/>
    <property type="project" value="InterPro"/>
</dbReference>
<dbReference type="GO" id="GO:0044780">
    <property type="term" value="P:bacterial-type flagellum assembly"/>
    <property type="evidence" value="ECO:0007669"/>
    <property type="project" value="InterPro"/>
</dbReference>
<comment type="caution">
    <text evidence="12">The sequence shown here is derived from an EMBL/GenBank/DDBJ whole genome shotgun (WGS) entry which is preliminary data.</text>
</comment>
<evidence type="ECO:0000256" key="1">
    <source>
        <dbReference type="ARBA" id="ARBA00004365"/>
    </source>
</evidence>
<evidence type="ECO:0000259" key="11">
    <source>
        <dbReference type="Pfam" id="PF22638"/>
    </source>
</evidence>
<dbReference type="Proteomes" id="UP000054695">
    <property type="component" value="Unassembled WGS sequence"/>
</dbReference>
<dbReference type="RefSeq" id="WP_058458819.1">
    <property type="nucleotide sequence ID" value="NZ_CAAAIY010000012.1"/>
</dbReference>
<evidence type="ECO:0000313" key="13">
    <source>
        <dbReference type="Proteomes" id="UP000054695"/>
    </source>
</evidence>
<evidence type="ECO:0000259" key="9">
    <source>
        <dbReference type="Pfam" id="PF06429"/>
    </source>
</evidence>
<dbReference type="NCBIfam" id="TIGR02492">
    <property type="entry name" value="flgK_ends"/>
    <property type="match status" value="1"/>
</dbReference>
<dbReference type="InterPro" id="IPR001444">
    <property type="entry name" value="Flag_bb_rod_N"/>
</dbReference>
<dbReference type="GO" id="GO:0005576">
    <property type="term" value="C:extracellular region"/>
    <property type="evidence" value="ECO:0007669"/>
    <property type="project" value="UniProtKB-SubCell"/>
</dbReference>
<gene>
    <name evidence="12" type="primary">flgK</name>
    <name evidence="12" type="ORF">Lboz_1144</name>
</gene>
<evidence type="ECO:0000256" key="2">
    <source>
        <dbReference type="ARBA" id="ARBA00004613"/>
    </source>
</evidence>
<dbReference type="InterPro" id="IPR053927">
    <property type="entry name" value="FlgK_helical"/>
</dbReference>
<comment type="subcellular location">
    <subcellularLocation>
        <location evidence="1">Bacterial flagellum</location>
    </subcellularLocation>
    <subcellularLocation>
        <location evidence="2">Secreted</location>
    </subcellularLocation>
</comment>
<dbReference type="OrthoDB" id="9802553at2"/>
<evidence type="ECO:0000256" key="5">
    <source>
        <dbReference type="ARBA" id="ARBA00022525"/>
    </source>
</evidence>
<organism evidence="12 13">
    <name type="scientific">Legionella bozemanae</name>
    <name type="common">Fluoribacter bozemanae</name>
    <dbReference type="NCBI Taxonomy" id="447"/>
    <lineage>
        <taxon>Bacteria</taxon>
        <taxon>Pseudomonadati</taxon>
        <taxon>Pseudomonadota</taxon>
        <taxon>Gammaproteobacteria</taxon>
        <taxon>Legionellales</taxon>
        <taxon>Legionellaceae</taxon>
        <taxon>Legionella</taxon>
    </lineage>
</organism>
<keyword evidence="5" id="KW-0964">Secreted</keyword>
<dbReference type="PRINTS" id="PR01005">
    <property type="entry name" value="FLGHOOKAP1"/>
</dbReference>
<evidence type="ECO:0000256" key="6">
    <source>
        <dbReference type="ARBA" id="ARBA00023143"/>
    </source>
</evidence>
<dbReference type="PANTHER" id="PTHR30033">
    <property type="entry name" value="FLAGELLAR HOOK-ASSOCIATED PROTEIN 1"/>
    <property type="match status" value="1"/>
</dbReference>
<dbReference type="AlphaFoldDB" id="A0A0W0RUH5"/>
<dbReference type="GO" id="GO:0009424">
    <property type="term" value="C:bacterial-type flagellum hook"/>
    <property type="evidence" value="ECO:0007669"/>
    <property type="project" value="InterPro"/>
</dbReference>
<evidence type="ECO:0000256" key="7">
    <source>
        <dbReference type="SAM" id="Coils"/>
    </source>
</evidence>
<keyword evidence="12" id="KW-0969">Cilium</keyword>
<sequence>MSILSIAYSGMNAFQNALSVTGNNIANIKTRGYSRQSIQFTATPSRKFAGSFIGTGVAVNNVSRNVDQFANAQVRSTLSIKSQYDTFYQQALQINKLLSQDGSSLSSSLQSFFDSLGQLNNAPDNVASRNVVMSQSQLLASQFLFLQQNLDQYQENSTAQIKEIANKINQLTSDLAAVNGQIMNSPNSPELLDQRDELLKQLSEYSDLTVVEQGNGMVNVGIGSGQMLVIGATQRALSVSYDQLTAQGTHISLDTGAGQTDITNQLASGTLGGLLDYERNILSKTSQIIGQMAIGLAQTFNAQNCLGMDLNNQLGQNIFTDYNSQALQLNRSIEAATNTGSGVLSVNISDISQTKITDYQLVVTNAGANQVTLIRDSDGSAVTLNWSSNPPAPPAGQIVVDGMTITVDNIANLANNDSFTIMPTRGAASNFALLMSDPRQLALASPVQTSASLNNTGQGKIDLGPVLNTTEVTKQYTIDFISPTQFNLINVTDGITTGPITFVPNTDNVIQIPDNINPSYSITLSGAPNTGDQFTAQYNQGGYGDNRNGLLLAGIQQQDIFSSGTETLFDVYSDLLSDSGSLTNEAKNRSDAFQVLYKQSVDYQESISGVNLDEEAENLLQFKQAYEAAGKLMEIANQMMEILFQIMR</sequence>
<dbReference type="Pfam" id="PF00460">
    <property type="entry name" value="Flg_bb_rod"/>
    <property type="match status" value="1"/>
</dbReference>
<name>A0A0W0RUH5_LEGBO</name>
<dbReference type="InterPro" id="IPR010930">
    <property type="entry name" value="Flg_bb/hook_C_dom"/>
</dbReference>
<dbReference type="PATRIC" id="fig|447.4.peg.1226"/>
<reference evidence="12 13" key="1">
    <citation type="submission" date="2015-11" db="EMBL/GenBank/DDBJ databases">
        <title>Genomic analysis of 38 Legionella species identifies large and diverse effector repertoires.</title>
        <authorList>
            <person name="Burstein D."/>
            <person name="Amaro F."/>
            <person name="Zusman T."/>
            <person name="Lifshitz Z."/>
            <person name="Cohen O."/>
            <person name="Gilbert J.A."/>
            <person name="Pupko T."/>
            <person name="Shuman H.A."/>
            <person name="Segal G."/>
        </authorList>
    </citation>
    <scope>NUCLEOTIDE SEQUENCE [LARGE SCALE GENOMIC DNA]</scope>
    <source>
        <strain evidence="12 13">WIGA</strain>
    </source>
</reference>
<dbReference type="InterPro" id="IPR049119">
    <property type="entry name" value="FlgK_D2-like"/>
</dbReference>
<dbReference type="SUPFAM" id="SSF64518">
    <property type="entry name" value="Phase 1 flagellin"/>
    <property type="match status" value="2"/>
</dbReference>
<evidence type="ECO:0000256" key="3">
    <source>
        <dbReference type="ARBA" id="ARBA00009677"/>
    </source>
</evidence>
<feature type="domain" description="Flagellar basal-body/hook protein C-terminal" evidence="9">
    <location>
        <begin position="607"/>
        <end position="645"/>
    </location>
</feature>
<accession>A0A0W0RUH5</accession>
<comment type="similarity">
    <text evidence="3">Belongs to the flagella basal body rod proteins family.</text>
</comment>
<feature type="domain" description="Flagellar hook-associated protein FlgK helical" evidence="11">
    <location>
        <begin position="93"/>
        <end position="319"/>
    </location>
</feature>
<evidence type="ECO:0000256" key="4">
    <source>
        <dbReference type="ARBA" id="ARBA00016244"/>
    </source>
</evidence>
<dbReference type="PANTHER" id="PTHR30033:SF1">
    <property type="entry name" value="FLAGELLAR HOOK-ASSOCIATED PROTEIN 1"/>
    <property type="match status" value="1"/>
</dbReference>
<keyword evidence="13" id="KW-1185">Reference proteome</keyword>